<accession>A0AAU0PXJ8</accession>
<dbReference type="EMBL" id="CP137757">
    <property type="protein sequence ID" value="WPF24250.1"/>
    <property type="molecule type" value="Genomic_DNA"/>
</dbReference>
<sequence length="214" mass="22762">MTDSHSSGEPNSASSKPTSPYSTFASGKSGEKTPEQPDGQDYFETANSSANSSTDGGSSIDDVIAKRNRHVSDPRWPLLKAARLGGIAIACLAVVSLLAWGGQSGMRGVWGALIGSVIGGAFVLLTIVSVLITSRTNPQTTMAVVMGTWLLKVVVVLLVLVVLKNMYFYDHLALAVTVIAALIVGLVSETWGVLTARVTYIADREWAEERDHQQ</sequence>
<keyword evidence="4" id="KW-1185">Reference proteome</keyword>
<keyword evidence="2" id="KW-1133">Transmembrane helix</keyword>
<feature type="transmembrane region" description="Helical" evidence="2">
    <location>
        <begin position="108"/>
        <end position="132"/>
    </location>
</feature>
<proteinExistence type="predicted"/>
<dbReference type="KEGG" id="cpsk:Q0N40_06725"/>
<protein>
    <recommendedName>
        <fullName evidence="5">ATP synthase protein I</fullName>
    </recommendedName>
</protein>
<reference evidence="3 4" key="1">
    <citation type="submission" date="2023-10" db="EMBL/GenBank/DDBJ databases">
        <title>complete genome sequence of Corynebacterium pseudokroppenstedtii P15-C1.</title>
        <authorList>
            <person name="Bruggemann H."/>
            <person name="Poehlein A."/>
        </authorList>
    </citation>
    <scope>NUCLEOTIDE SEQUENCE [LARGE SCALE GENOMIC DNA]</scope>
    <source>
        <strain evidence="3 4">P15_C1</strain>
    </source>
</reference>
<dbReference type="RefSeq" id="WP_236881816.1">
    <property type="nucleotide sequence ID" value="NZ_CP137757.1"/>
</dbReference>
<organism evidence="3 4">
    <name type="scientific">Corynebacterium pseudokroppenstedtii</name>
    <dbReference type="NCBI Taxonomy" id="2804917"/>
    <lineage>
        <taxon>Bacteria</taxon>
        <taxon>Bacillati</taxon>
        <taxon>Actinomycetota</taxon>
        <taxon>Actinomycetes</taxon>
        <taxon>Mycobacteriales</taxon>
        <taxon>Corynebacteriaceae</taxon>
        <taxon>Corynebacterium</taxon>
    </lineage>
</organism>
<name>A0AAU0PXJ8_9CORY</name>
<evidence type="ECO:0000256" key="1">
    <source>
        <dbReference type="SAM" id="MobiDB-lite"/>
    </source>
</evidence>
<feature type="transmembrane region" description="Helical" evidence="2">
    <location>
        <begin position="144"/>
        <end position="162"/>
    </location>
</feature>
<evidence type="ECO:0000256" key="2">
    <source>
        <dbReference type="SAM" id="Phobius"/>
    </source>
</evidence>
<feature type="transmembrane region" description="Helical" evidence="2">
    <location>
        <begin position="168"/>
        <end position="187"/>
    </location>
</feature>
<feature type="compositionally biased region" description="Low complexity" evidence="1">
    <location>
        <begin position="45"/>
        <end position="59"/>
    </location>
</feature>
<feature type="transmembrane region" description="Helical" evidence="2">
    <location>
        <begin position="84"/>
        <end position="102"/>
    </location>
</feature>
<feature type="compositionally biased region" description="Polar residues" evidence="1">
    <location>
        <begin position="1"/>
        <end position="26"/>
    </location>
</feature>
<gene>
    <name evidence="3" type="ORF">Q0N40_06725</name>
</gene>
<dbReference type="Proteomes" id="UP001174314">
    <property type="component" value="Chromosome"/>
</dbReference>
<evidence type="ECO:0000313" key="4">
    <source>
        <dbReference type="Proteomes" id="UP001174314"/>
    </source>
</evidence>
<keyword evidence="2" id="KW-0812">Transmembrane</keyword>
<evidence type="ECO:0008006" key="5">
    <source>
        <dbReference type="Google" id="ProtNLM"/>
    </source>
</evidence>
<evidence type="ECO:0000313" key="3">
    <source>
        <dbReference type="EMBL" id="WPF24250.1"/>
    </source>
</evidence>
<dbReference type="AlphaFoldDB" id="A0AAU0PXJ8"/>
<feature type="region of interest" description="Disordered" evidence="1">
    <location>
        <begin position="1"/>
        <end position="59"/>
    </location>
</feature>
<keyword evidence="2" id="KW-0472">Membrane</keyword>